<evidence type="ECO:0000256" key="1">
    <source>
        <dbReference type="ARBA" id="ARBA00022860"/>
    </source>
</evidence>
<dbReference type="RefSeq" id="XP_015879429.3">
    <property type="nucleotide sequence ID" value="XM_016023943.4"/>
</dbReference>
<feature type="compositionally biased region" description="Acidic residues" evidence="4">
    <location>
        <begin position="392"/>
        <end position="401"/>
    </location>
</feature>
<proteinExistence type="inferred from homology"/>
<keyword evidence="6" id="KW-1185">Reference proteome</keyword>
<dbReference type="GO" id="GO:0005516">
    <property type="term" value="F:calmodulin binding"/>
    <property type="evidence" value="ECO:0007669"/>
    <property type="project" value="UniProtKB-KW"/>
</dbReference>
<dbReference type="Proteomes" id="UP001652623">
    <property type="component" value="Chromosome 4"/>
</dbReference>
<evidence type="ECO:0000313" key="6">
    <source>
        <dbReference type="Proteomes" id="UP001652623"/>
    </source>
</evidence>
<evidence type="ECO:0000313" key="11">
    <source>
        <dbReference type="RefSeq" id="XP_060672668.1"/>
    </source>
</evidence>
<dbReference type="SMART" id="SM00015">
    <property type="entry name" value="IQ"/>
    <property type="match status" value="2"/>
</dbReference>
<comment type="similarity">
    <text evidence="2">Belongs to the IQD family.</text>
</comment>
<dbReference type="GeneID" id="107415593"/>
<evidence type="ECO:0000313" key="10">
    <source>
        <dbReference type="RefSeq" id="XP_015879431.3"/>
    </source>
</evidence>
<dbReference type="InterPro" id="IPR000048">
    <property type="entry name" value="IQ_motif_EF-hand-BS"/>
</dbReference>
<feature type="region of interest" description="Disordered" evidence="4">
    <location>
        <begin position="16"/>
        <end position="79"/>
    </location>
</feature>
<evidence type="ECO:0000256" key="3">
    <source>
        <dbReference type="ARBA" id="ARBA00024378"/>
    </source>
</evidence>
<evidence type="ECO:0000313" key="8">
    <source>
        <dbReference type="RefSeq" id="XP_015879428.3"/>
    </source>
</evidence>
<dbReference type="PANTHER" id="PTHR32295">
    <property type="entry name" value="IQ-DOMAIN 5-RELATED"/>
    <property type="match status" value="1"/>
</dbReference>
<dbReference type="Pfam" id="PF13178">
    <property type="entry name" value="DUF4005"/>
    <property type="match status" value="1"/>
</dbReference>
<feature type="compositionally biased region" description="Polar residues" evidence="4">
    <location>
        <begin position="35"/>
        <end position="48"/>
    </location>
</feature>
<sequence>MGKSPGKWIKTVLFGKKSSKSSYQKKSTPPISDIVHSTSNPIGENSHSIHLPHEALDSAPSKRSTDIEKQSDPTNSAELTRQEQAAIKAQAICRGYLARRAYHALKAIIKLQALVRGHLVRRQAIATLRCMQGIVRLQACIRGRRVRQSDAVCELQKKCNLLVLSGLHATSRQDKLSSNAFICKLLASSNPIILHLHCDQAEPNSSWSWLERWSLFHFWGPLPQLNEALDLKSQTQKGNVKTRDLKQVGRKVRVPIVNAGKSSSHPATAYDKPIQILRKSSGHQDESGKEHRQSELERVKQNLRKISAISTVAVSKSSKISDVPEKGVDKSIEKTSDPSVAVSKSSTPTKAEITPKPLAVEEKVEMLHDEHAFIEQHPKRNVEVAENKVTVDEEQNSVEEEQNSKDGKTTKDYQRSQRRSLAEKQEYPENVSQHNPTLPNYMQATKSAKAKLRGLGSPSFDPDGVENGFAVRRHSVPLYDNGKINSISPRMQSAVQASGRGESRSNKPPFSSTDFNDKGARPGWRR</sequence>
<feature type="compositionally biased region" description="Basic and acidic residues" evidence="4">
    <location>
        <begin position="322"/>
        <end position="336"/>
    </location>
</feature>
<dbReference type="RefSeq" id="XP_015879431.3">
    <property type="nucleotide sequence ID" value="XM_016023945.4"/>
</dbReference>
<organism evidence="6 7">
    <name type="scientific">Ziziphus jujuba</name>
    <name type="common">Chinese jujube</name>
    <name type="synonym">Ziziphus sativa</name>
    <dbReference type="NCBI Taxonomy" id="326968"/>
    <lineage>
        <taxon>Eukaryota</taxon>
        <taxon>Viridiplantae</taxon>
        <taxon>Streptophyta</taxon>
        <taxon>Embryophyta</taxon>
        <taxon>Tracheophyta</taxon>
        <taxon>Spermatophyta</taxon>
        <taxon>Magnoliopsida</taxon>
        <taxon>eudicotyledons</taxon>
        <taxon>Gunneridae</taxon>
        <taxon>Pentapetalae</taxon>
        <taxon>rosids</taxon>
        <taxon>fabids</taxon>
        <taxon>Rosales</taxon>
        <taxon>Rhamnaceae</taxon>
        <taxon>Paliureae</taxon>
        <taxon>Ziziphus</taxon>
    </lineage>
</organism>
<accession>A0A6P3ZL96</accession>
<dbReference type="RefSeq" id="XP_015879427.3">
    <property type="nucleotide sequence ID" value="XM_016023941.4"/>
</dbReference>
<feature type="compositionally biased region" description="Basic and acidic residues" evidence="4">
    <location>
        <begin position="402"/>
        <end position="427"/>
    </location>
</feature>
<name>A0A6P3ZL96_ZIZJJ</name>
<comment type="subunit">
    <text evidence="3">Binds to multiple calmodulin (CaM) in the presence of Ca(2+) and CaM-like proteins.</text>
</comment>
<dbReference type="AlphaFoldDB" id="A0A6P3ZL96"/>
<feature type="compositionally biased region" description="Polar residues" evidence="4">
    <location>
        <begin position="430"/>
        <end position="446"/>
    </location>
</feature>
<evidence type="ECO:0000256" key="2">
    <source>
        <dbReference type="ARBA" id="ARBA00024341"/>
    </source>
</evidence>
<dbReference type="PANTHER" id="PTHR32295:SF281">
    <property type="entry name" value="PROTEIN IQ-DOMAIN 31"/>
    <property type="match status" value="1"/>
</dbReference>
<evidence type="ECO:0000256" key="4">
    <source>
        <dbReference type="SAM" id="MobiDB-lite"/>
    </source>
</evidence>
<dbReference type="CDD" id="cd23767">
    <property type="entry name" value="IQCD"/>
    <property type="match status" value="1"/>
</dbReference>
<keyword evidence="1" id="KW-0112">Calmodulin-binding</keyword>
<feature type="region of interest" description="Disordered" evidence="4">
    <location>
        <begin position="318"/>
        <end position="352"/>
    </location>
</feature>
<dbReference type="InterPro" id="IPR025064">
    <property type="entry name" value="DUF4005"/>
</dbReference>
<reference evidence="7 8" key="1">
    <citation type="submission" date="2025-05" db="UniProtKB">
        <authorList>
            <consortium name="RefSeq"/>
        </authorList>
    </citation>
    <scope>IDENTIFICATION</scope>
    <source>
        <tissue evidence="7 8">Seedling</tissue>
    </source>
</reference>
<dbReference type="Pfam" id="PF00612">
    <property type="entry name" value="IQ"/>
    <property type="match status" value="2"/>
</dbReference>
<evidence type="ECO:0000313" key="9">
    <source>
        <dbReference type="RefSeq" id="XP_015879429.3"/>
    </source>
</evidence>
<feature type="compositionally biased region" description="Polar residues" evidence="4">
    <location>
        <begin position="483"/>
        <end position="496"/>
    </location>
</feature>
<protein>
    <submittedName>
        <fullName evidence="7 8">Protein IQ-DOMAIN 31</fullName>
    </submittedName>
</protein>
<dbReference type="RefSeq" id="XP_060672668.1">
    <property type="nucleotide sequence ID" value="XM_060816685.1"/>
</dbReference>
<feature type="domain" description="DUF4005" evidence="5">
    <location>
        <begin position="419"/>
        <end position="505"/>
    </location>
</feature>
<dbReference type="Gene3D" id="1.20.5.190">
    <property type="match status" value="1"/>
</dbReference>
<evidence type="ECO:0000259" key="5">
    <source>
        <dbReference type="Pfam" id="PF13178"/>
    </source>
</evidence>
<evidence type="ECO:0000313" key="7">
    <source>
        <dbReference type="RefSeq" id="XP_015879427.3"/>
    </source>
</evidence>
<feature type="region of interest" description="Disordered" evidence="4">
    <location>
        <begin position="389"/>
        <end position="526"/>
    </location>
</feature>
<dbReference type="PROSITE" id="PS50096">
    <property type="entry name" value="IQ"/>
    <property type="match status" value="2"/>
</dbReference>
<dbReference type="RefSeq" id="XP_015879428.3">
    <property type="nucleotide sequence ID" value="XM_016023942.4"/>
</dbReference>
<gene>
    <name evidence="7 8 9 10 11" type="primary">LOC107415593</name>
</gene>